<evidence type="ECO:0000313" key="2">
    <source>
        <dbReference type="Proteomes" id="UP000199412"/>
    </source>
</evidence>
<dbReference type="EMBL" id="FNAP01000003">
    <property type="protein sequence ID" value="SDE10692.1"/>
    <property type="molecule type" value="Genomic_DNA"/>
</dbReference>
<dbReference type="Proteomes" id="UP000199412">
    <property type="component" value="Unassembled WGS sequence"/>
</dbReference>
<name>A0A1G7A7A2_9PROT</name>
<organism evidence="1 2">
    <name type="scientific">Rhodospira trueperi</name>
    <dbReference type="NCBI Taxonomy" id="69960"/>
    <lineage>
        <taxon>Bacteria</taxon>
        <taxon>Pseudomonadati</taxon>
        <taxon>Pseudomonadota</taxon>
        <taxon>Alphaproteobacteria</taxon>
        <taxon>Rhodospirillales</taxon>
        <taxon>Rhodospirillaceae</taxon>
        <taxon>Rhodospira</taxon>
    </lineage>
</organism>
<evidence type="ECO:0000313" key="1">
    <source>
        <dbReference type="EMBL" id="SDE10692.1"/>
    </source>
</evidence>
<keyword evidence="2" id="KW-1185">Reference proteome</keyword>
<dbReference type="RefSeq" id="WP_092783823.1">
    <property type="nucleotide sequence ID" value="NZ_FNAP01000003.1"/>
</dbReference>
<gene>
    <name evidence="1" type="ORF">SAMN05421720_103209</name>
</gene>
<accession>A0A1G7A7A2</accession>
<reference evidence="1 2" key="1">
    <citation type="submission" date="2016-10" db="EMBL/GenBank/DDBJ databases">
        <authorList>
            <person name="de Groot N.N."/>
        </authorList>
    </citation>
    <scope>NUCLEOTIDE SEQUENCE [LARGE SCALE GENOMIC DNA]</scope>
    <source>
        <strain evidence="1 2">ATCC 700224</strain>
    </source>
</reference>
<protein>
    <submittedName>
        <fullName evidence="1">Uncharacterized protein</fullName>
    </submittedName>
</protein>
<dbReference type="OrthoDB" id="5625447at2"/>
<sequence length="83" mass="9086">MLTMEDCIAFCGMEADEVEALAASEHLPTIIAAEWTARELARQGGRDHVETVLGERAGEARLRGDDATADALETIMARERTRL</sequence>
<dbReference type="AlphaFoldDB" id="A0A1G7A7A2"/>
<proteinExistence type="predicted"/>